<dbReference type="KEGG" id="vg:80514088"/>
<evidence type="ECO:0000313" key="1">
    <source>
        <dbReference type="EMBL" id="AKI80290.1"/>
    </source>
</evidence>
<evidence type="ECO:0000313" key="2">
    <source>
        <dbReference type="Proteomes" id="UP000240461"/>
    </source>
</evidence>
<keyword evidence="2" id="KW-1185">Reference proteome</keyword>
<dbReference type="EMBL" id="KM982402">
    <property type="protein sequence ID" value="AKI80290.1"/>
    <property type="molecule type" value="Genomic_DNA"/>
</dbReference>
<dbReference type="Proteomes" id="UP000240461">
    <property type="component" value="Segment"/>
</dbReference>
<sequence>MTDFINSIINVDANIIRNIETRDLVAFNIQDSMVRSRDYALGMRTIKYQ</sequence>
<accession>A0A0G2Y3D1</accession>
<reference evidence="1 2" key="1">
    <citation type="submission" date="2014-10" db="EMBL/GenBank/DDBJ databases">
        <title>Pan-genome analysis of Brazilian lineage A amoebal mimiviruses.</title>
        <authorList>
            <person name="Assis F.L."/>
            <person name="Abrahao J.S."/>
            <person name="Kroon E.G."/>
            <person name="Dornas F.P."/>
            <person name="Andrade K.R."/>
            <person name="Borato P.V.M."/>
            <person name="Pilotto M.R."/>
            <person name="Benamar S."/>
            <person name="LaScola B."/>
            <person name="Colson P."/>
        </authorList>
    </citation>
    <scope>NUCLEOTIDE SEQUENCE [LARGE SCALE GENOMIC DNA]</scope>
    <source>
        <strain evidence="1 2">Kroon</strain>
    </source>
</reference>
<proteinExistence type="predicted"/>
<name>A0A0G2Y3D1_9VIRU</name>
<protein>
    <submittedName>
        <fullName evidence="1">Uncharacterized protein</fullName>
    </submittedName>
</protein>
<organism evidence="1 2">
    <name type="scientific">Acanthamoeba polyphaga mimivirus Kroon</name>
    <dbReference type="NCBI Taxonomy" id="3069720"/>
    <lineage>
        <taxon>Viruses</taxon>
        <taxon>Varidnaviria</taxon>
        <taxon>Bamfordvirae</taxon>
        <taxon>Nucleocytoviricota</taxon>
        <taxon>Megaviricetes</taxon>
        <taxon>Imitervirales</taxon>
        <taxon>Mimiviridae</taxon>
        <taxon>Megamimivirinae</taxon>
        <taxon>Mimivirus</taxon>
        <taxon>Mimivirus lagoaense</taxon>
    </lineage>
</organism>